<feature type="domain" description="Glycosyl transferase family 1" evidence="1">
    <location>
        <begin position="210"/>
        <end position="369"/>
    </location>
</feature>
<evidence type="ECO:0000259" key="1">
    <source>
        <dbReference type="Pfam" id="PF00534"/>
    </source>
</evidence>
<evidence type="ECO:0000313" key="2">
    <source>
        <dbReference type="EMBL" id="SHJ49396.1"/>
    </source>
</evidence>
<proteinExistence type="predicted"/>
<dbReference type="RefSeq" id="WP_072918901.1">
    <property type="nucleotide sequence ID" value="NZ_FQYQ01000025.1"/>
</dbReference>
<dbReference type="EMBL" id="FQYQ01000025">
    <property type="protein sequence ID" value="SHJ49396.1"/>
    <property type="molecule type" value="Genomic_DNA"/>
</dbReference>
<reference evidence="2 3" key="1">
    <citation type="submission" date="2016-11" db="EMBL/GenBank/DDBJ databases">
        <authorList>
            <person name="Jaros S."/>
            <person name="Januszkiewicz K."/>
            <person name="Wedrychowicz H."/>
        </authorList>
    </citation>
    <scope>NUCLEOTIDE SEQUENCE [LARGE SCALE GENOMIC DNA]</scope>
    <source>
        <strain evidence="2 3">DSM 14809</strain>
    </source>
</reference>
<dbReference type="Proteomes" id="UP000184185">
    <property type="component" value="Unassembled WGS sequence"/>
</dbReference>
<dbReference type="CDD" id="cd03801">
    <property type="entry name" value="GT4_PimA-like"/>
    <property type="match status" value="1"/>
</dbReference>
<dbReference type="PANTHER" id="PTHR45947:SF3">
    <property type="entry name" value="SULFOQUINOVOSYL TRANSFERASE SQD2"/>
    <property type="match status" value="1"/>
</dbReference>
<dbReference type="AlphaFoldDB" id="A0A1M6JRX8"/>
<dbReference type="InterPro" id="IPR001296">
    <property type="entry name" value="Glyco_trans_1"/>
</dbReference>
<sequence>MSINKKIVHISLNSLFTDGWSYQDQQLSKYHKKMGMEVTDITSHWINDDKGNVIWDERDEYVNDDGVKVIRLKMQGKDEFTKKLKRFEGLMAALEKEKPDILFLHSVSFQDTTVIVDYVKKHPDVVVYADNHADFSNSATNWISKNILHKIVWKHYARKLIPYVTKFYGVMPARVDFLKNIYGLPEDKLELLVMGVDDDDVPKALSQETRREIRNKYGIADDDILIITGGKIDMAKRQTVTLMKVINKMANPKIKLIVFGSVVDELRDAVNAEISDNCQYIGWIDSNRTLEYYGSADLVVFPGRHSVFWEQVVGIGKPMICKYWDGTTHVDLGGNVKFLYEDTEEELEKVITTVLNSPEVYNNMKQIAETKGMKTFSYSQIAKQSMGL</sequence>
<dbReference type="Pfam" id="PF00534">
    <property type="entry name" value="Glycos_transf_1"/>
    <property type="match status" value="1"/>
</dbReference>
<organism evidence="2 3">
    <name type="scientific">Pseudobutyrivibrio xylanivorans DSM 14809</name>
    <dbReference type="NCBI Taxonomy" id="1123012"/>
    <lineage>
        <taxon>Bacteria</taxon>
        <taxon>Bacillati</taxon>
        <taxon>Bacillota</taxon>
        <taxon>Clostridia</taxon>
        <taxon>Lachnospirales</taxon>
        <taxon>Lachnospiraceae</taxon>
        <taxon>Pseudobutyrivibrio</taxon>
    </lineage>
</organism>
<keyword evidence="3" id="KW-1185">Reference proteome</keyword>
<dbReference type="PANTHER" id="PTHR45947">
    <property type="entry name" value="SULFOQUINOVOSYL TRANSFERASE SQD2"/>
    <property type="match status" value="1"/>
</dbReference>
<gene>
    <name evidence="2" type="ORF">SAMN02745725_02678</name>
</gene>
<dbReference type="SUPFAM" id="SSF53756">
    <property type="entry name" value="UDP-Glycosyltransferase/glycogen phosphorylase"/>
    <property type="match status" value="1"/>
</dbReference>
<dbReference type="Gene3D" id="3.40.50.2000">
    <property type="entry name" value="Glycogen Phosphorylase B"/>
    <property type="match status" value="2"/>
</dbReference>
<keyword evidence="2" id="KW-0808">Transferase</keyword>
<name>A0A1M6JRX8_PSEXY</name>
<dbReference type="OrthoDB" id="9816424at2"/>
<accession>A0A1M6JRX8</accession>
<dbReference type="GO" id="GO:0016757">
    <property type="term" value="F:glycosyltransferase activity"/>
    <property type="evidence" value="ECO:0007669"/>
    <property type="project" value="InterPro"/>
</dbReference>
<evidence type="ECO:0000313" key="3">
    <source>
        <dbReference type="Proteomes" id="UP000184185"/>
    </source>
</evidence>
<dbReference type="InterPro" id="IPR050194">
    <property type="entry name" value="Glycosyltransferase_grp1"/>
</dbReference>
<protein>
    <submittedName>
        <fullName evidence="2">Glycosyltransferase involved in cell wall bisynthesis</fullName>
    </submittedName>
</protein>